<dbReference type="RefSeq" id="WP_248888457.1">
    <property type="nucleotide sequence ID" value="NZ_CP066351.1"/>
</dbReference>
<proteinExistence type="predicted"/>
<evidence type="ECO:0000313" key="1">
    <source>
        <dbReference type="EMBL" id="MET4720745.1"/>
    </source>
</evidence>
<keyword evidence="2" id="KW-1185">Reference proteome</keyword>
<reference evidence="1 2" key="1">
    <citation type="submission" date="2024-06" db="EMBL/GenBank/DDBJ databases">
        <title>Genomic Encyclopedia of Type Strains, Phase V (KMG-V): Genome sequencing to study the core and pangenomes of soil and plant-associated prokaryotes.</title>
        <authorList>
            <person name="Whitman W."/>
        </authorList>
    </citation>
    <scope>NUCLEOTIDE SEQUENCE [LARGE SCALE GENOMIC DNA]</scope>
    <source>
        <strain evidence="1 2">USDA 160</strain>
    </source>
</reference>
<sequence length="146" mass="15777">MSDYKLTATDAIIRTSDDACIPNDPANVDRQVYEEWLADGNTPEPYTPPAPPVPDSISDRQFFQQLAISGIISKPEALAAVKTGDVPAALQALINAMPEQEQFTAEILISGATVFQRSHPMTLAIGAAYGWNSTQMDELWRAAAAL</sequence>
<dbReference type="EMBL" id="JBEPTQ010000002">
    <property type="protein sequence ID" value="MET4720745.1"/>
    <property type="molecule type" value="Genomic_DNA"/>
</dbReference>
<protein>
    <submittedName>
        <fullName evidence="1">Uncharacterized protein</fullName>
    </submittedName>
</protein>
<comment type="caution">
    <text evidence="1">The sequence shown here is derived from an EMBL/GenBank/DDBJ whole genome shotgun (WGS) entry which is preliminary data.</text>
</comment>
<gene>
    <name evidence="1" type="ORF">ABIF63_004851</name>
</gene>
<evidence type="ECO:0000313" key="2">
    <source>
        <dbReference type="Proteomes" id="UP001549291"/>
    </source>
</evidence>
<organism evidence="1 2">
    <name type="scientific">Bradyrhizobium japonicum</name>
    <dbReference type="NCBI Taxonomy" id="375"/>
    <lineage>
        <taxon>Bacteria</taxon>
        <taxon>Pseudomonadati</taxon>
        <taxon>Pseudomonadota</taxon>
        <taxon>Alphaproteobacteria</taxon>
        <taxon>Hyphomicrobiales</taxon>
        <taxon>Nitrobacteraceae</taxon>
        <taxon>Bradyrhizobium</taxon>
    </lineage>
</organism>
<name>A0ABV2RWR7_BRAJP</name>
<accession>A0ABV2RWR7</accession>
<dbReference type="Proteomes" id="UP001549291">
    <property type="component" value="Unassembled WGS sequence"/>
</dbReference>